<comment type="catalytic activity">
    <reaction evidence="1 6">
        <text>[protein]-peptidylproline (omega=180) = [protein]-peptidylproline (omega=0)</text>
        <dbReference type="Rhea" id="RHEA:16237"/>
        <dbReference type="Rhea" id="RHEA-COMP:10747"/>
        <dbReference type="Rhea" id="RHEA-COMP:10748"/>
        <dbReference type="ChEBI" id="CHEBI:83833"/>
        <dbReference type="ChEBI" id="CHEBI:83834"/>
        <dbReference type="EC" id="5.2.1.8"/>
    </reaction>
</comment>
<proteinExistence type="inferred from homology"/>
<feature type="region of interest" description="Disordered" evidence="7">
    <location>
        <begin position="186"/>
        <end position="217"/>
    </location>
</feature>
<evidence type="ECO:0000256" key="8">
    <source>
        <dbReference type="SAM" id="SignalP"/>
    </source>
</evidence>
<dbReference type="EMBL" id="JACCFL010000001">
    <property type="protein sequence ID" value="NYJ24041.1"/>
    <property type="molecule type" value="Genomic_DNA"/>
</dbReference>
<evidence type="ECO:0000256" key="2">
    <source>
        <dbReference type="ARBA" id="ARBA00006577"/>
    </source>
</evidence>
<evidence type="ECO:0000313" key="10">
    <source>
        <dbReference type="EMBL" id="NYJ24041.1"/>
    </source>
</evidence>
<dbReference type="InterPro" id="IPR046357">
    <property type="entry name" value="PPIase_dom_sf"/>
</dbReference>
<evidence type="ECO:0000256" key="4">
    <source>
        <dbReference type="ARBA" id="ARBA00023110"/>
    </source>
</evidence>
<evidence type="ECO:0000256" key="7">
    <source>
        <dbReference type="SAM" id="MobiDB-lite"/>
    </source>
</evidence>
<feature type="domain" description="PPIase FKBP-type" evidence="9">
    <location>
        <begin position="89"/>
        <end position="181"/>
    </location>
</feature>
<name>A0A853CXF7_9MICO</name>
<evidence type="ECO:0000256" key="1">
    <source>
        <dbReference type="ARBA" id="ARBA00000971"/>
    </source>
</evidence>
<evidence type="ECO:0000313" key="11">
    <source>
        <dbReference type="Proteomes" id="UP000578352"/>
    </source>
</evidence>
<dbReference type="Proteomes" id="UP000578352">
    <property type="component" value="Unassembled WGS sequence"/>
</dbReference>
<dbReference type="Pfam" id="PF00254">
    <property type="entry name" value="FKBP_C"/>
    <property type="match status" value="2"/>
</dbReference>
<dbReference type="InterPro" id="IPR001179">
    <property type="entry name" value="PPIase_FKBP_dom"/>
</dbReference>
<keyword evidence="8" id="KW-0732">Signal</keyword>
<protein>
    <recommendedName>
        <fullName evidence="3 6">peptidylprolyl isomerase</fullName>
        <ecNumber evidence="3 6">5.2.1.8</ecNumber>
    </recommendedName>
</protein>
<keyword evidence="5 6" id="KW-0413">Isomerase</keyword>
<evidence type="ECO:0000256" key="5">
    <source>
        <dbReference type="ARBA" id="ARBA00023235"/>
    </source>
</evidence>
<reference evidence="10 11" key="1">
    <citation type="submission" date="2020-07" db="EMBL/GenBank/DDBJ databases">
        <title>Sequencing the genomes of 1000 actinobacteria strains.</title>
        <authorList>
            <person name="Klenk H.-P."/>
        </authorList>
    </citation>
    <scope>NUCLEOTIDE SEQUENCE [LARGE SCALE GENOMIC DNA]</scope>
    <source>
        <strain evidence="10 11">DSM 15165</strain>
    </source>
</reference>
<evidence type="ECO:0000256" key="3">
    <source>
        <dbReference type="ARBA" id="ARBA00013194"/>
    </source>
</evidence>
<dbReference type="GO" id="GO:0003755">
    <property type="term" value="F:peptidyl-prolyl cis-trans isomerase activity"/>
    <property type="evidence" value="ECO:0007669"/>
    <property type="project" value="UniProtKB-KW"/>
</dbReference>
<dbReference type="EC" id="5.2.1.8" evidence="3 6"/>
<evidence type="ECO:0000259" key="9">
    <source>
        <dbReference type="PROSITE" id="PS50059"/>
    </source>
</evidence>
<dbReference type="SUPFAM" id="SSF54534">
    <property type="entry name" value="FKBP-like"/>
    <property type="match status" value="2"/>
</dbReference>
<comment type="caution">
    <text evidence="10">The sequence shown here is derived from an EMBL/GenBank/DDBJ whole genome shotgun (WGS) entry which is preliminary data.</text>
</comment>
<organism evidence="10 11">
    <name type="scientific">Leifsonia shinshuensis</name>
    <dbReference type="NCBI Taxonomy" id="150026"/>
    <lineage>
        <taxon>Bacteria</taxon>
        <taxon>Bacillati</taxon>
        <taxon>Actinomycetota</taxon>
        <taxon>Actinomycetes</taxon>
        <taxon>Micrococcales</taxon>
        <taxon>Microbacteriaceae</taxon>
        <taxon>Leifsonia</taxon>
    </lineage>
</organism>
<dbReference type="Gene3D" id="3.10.50.40">
    <property type="match status" value="2"/>
</dbReference>
<dbReference type="PROSITE" id="PS51257">
    <property type="entry name" value="PROKAR_LIPOPROTEIN"/>
    <property type="match status" value="1"/>
</dbReference>
<dbReference type="RefSeq" id="WP_179605904.1">
    <property type="nucleotide sequence ID" value="NZ_BAABEH010000001.1"/>
</dbReference>
<feature type="domain" description="PPIase FKBP-type" evidence="9">
    <location>
        <begin position="237"/>
        <end position="323"/>
    </location>
</feature>
<accession>A0A853CXF7</accession>
<evidence type="ECO:0000256" key="6">
    <source>
        <dbReference type="PROSITE-ProRule" id="PRU00277"/>
    </source>
</evidence>
<sequence>MRRSLSVLTAALVVAGLAACSSSSPAPSASNTAAAATCQNVKSGSASDSIKVSGSFLKSPDVTVPAPLKTGDVERSVVIKGKGAEAKAGSSVDIALAAYNGTTGKELTASAGFDGQPTQTITVDDKAFVPGLVRAVECLPVGSRVVLTAPAKTAFGNADISQFKLTSKDSVVFVADIADIAPTRANGTPVAPTPGFPTVKDDAKTGEPSITIPKADPPTETKIAVLKQGDGETVQSGDTVTVQYKGVLWRNGQMFDSSWSRGQVASFQTTGVVKGFQKALEGQKVGSQVIAIVPPADGYGAQGSGEIKATDTMVFVIDILKTSR</sequence>
<gene>
    <name evidence="10" type="ORF">HNR13_002328</name>
</gene>
<dbReference type="PANTHER" id="PTHR43811:SF19">
    <property type="entry name" value="39 KDA FK506-BINDING NUCLEAR PROTEIN"/>
    <property type="match status" value="1"/>
</dbReference>
<comment type="similarity">
    <text evidence="2">Belongs to the FKBP-type PPIase family.</text>
</comment>
<keyword evidence="4 6" id="KW-0697">Rotamase</keyword>
<feature type="signal peptide" evidence="8">
    <location>
        <begin position="1"/>
        <end position="26"/>
    </location>
</feature>
<dbReference type="PANTHER" id="PTHR43811">
    <property type="entry name" value="FKBP-TYPE PEPTIDYL-PROLYL CIS-TRANS ISOMERASE FKPA"/>
    <property type="match status" value="1"/>
</dbReference>
<feature type="chain" id="PRO_5039415458" description="peptidylprolyl isomerase" evidence="8">
    <location>
        <begin position="27"/>
        <end position="324"/>
    </location>
</feature>
<dbReference type="AlphaFoldDB" id="A0A853CXF7"/>
<dbReference type="PROSITE" id="PS50059">
    <property type="entry name" value="FKBP_PPIASE"/>
    <property type="match status" value="2"/>
</dbReference>